<feature type="domain" description="NADP-dependent oxidoreductase" evidence="6">
    <location>
        <begin position="18"/>
        <end position="282"/>
    </location>
</feature>
<dbReference type="Proteomes" id="UP000189580">
    <property type="component" value="Chromosome a"/>
</dbReference>
<feature type="binding site" evidence="4">
    <location>
        <position position="109"/>
    </location>
    <ligand>
        <name>substrate</name>
    </ligand>
</feature>
<dbReference type="Gene3D" id="3.20.20.100">
    <property type="entry name" value="NADP-dependent oxidoreductase domain"/>
    <property type="match status" value="1"/>
</dbReference>
<dbReference type="InterPro" id="IPR020471">
    <property type="entry name" value="AKR"/>
</dbReference>
<dbReference type="InterPro" id="IPR036812">
    <property type="entry name" value="NAD(P)_OxRdtase_dom_sf"/>
</dbReference>
<evidence type="ECO:0000313" key="7">
    <source>
        <dbReference type="EMBL" id="ANB13290.1"/>
    </source>
</evidence>
<dbReference type="Pfam" id="PF00248">
    <property type="entry name" value="Aldo_ket_red"/>
    <property type="match status" value="1"/>
</dbReference>
<dbReference type="PIRSF" id="PIRSF000097">
    <property type="entry name" value="AKR"/>
    <property type="match status" value="1"/>
</dbReference>
<dbReference type="RefSeq" id="XP_018735767.1">
    <property type="nucleotide sequence ID" value="XM_018878466.1"/>
</dbReference>
<dbReference type="AlphaFoldDB" id="A0A167DU14"/>
<dbReference type="InterPro" id="IPR023210">
    <property type="entry name" value="NADP_OxRdtase_dom"/>
</dbReference>
<dbReference type="GeneID" id="30033391"/>
<feature type="site" description="Lowers pKa of active site Tyr" evidence="5">
    <location>
        <position position="76"/>
    </location>
</feature>
<keyword evidence="2" id="KW-0560">Oxidoreductase</keyword>
<accession>A0A167DU14</accession>
<dbReference type="PRINTS" id="PR00069">
    <property type="entry name" value="ALDKETRDTASE"/>
</dbReference>
<dbReference type="FunFam" id="3.20.20.100:FF:000007">
    <property type="entry name" value="NAD(P)H-dependent D-xylose reductase xyl1"/>
    <property type="match status" value="1"/>
</dbReference>
<proteinExistence type="inferred from homology"/>
<dbReference type="OrthoDB" id="416253at2759"/>
<gene>
    <name evidence="7" type="primary">GCY1</name>
    <name evidence="7" type="ORF">AWJ20_1574</name>
</gene>
<feature type="active site" description="Proton donor" evidence="3">
    <location>
        <position position="51"/>
    </location>
</feature>
<evidence type="ECO:0000256" key="1">
    <source>
        <dbReference type="ARBA" id="ARBA00007905"/>
    </source>
</evidence>
<keyword evidence="8" id="KW-1185">Reference proteome</keyword>
<dbReference type="GO" id="GO:0016616">
    <property type="term" value="F:oxidoreductase activity, acting on the CH-OH group of donors, NAD or NADP as acceptor"/>
    <property type="evidence" value="ECO:0007669"/>
    <property type="project" value="UniProtKB-ARBA"/>
</dbReference>
<evidence type="ECO:0000313" key="8">
    <source>
        <dbReference type="Proteomes" id="UP000189580"/>
    </source>
</evidence>
<sequence length="309" mass="34420">MTLPTHFTLNSGYKIPAIGLGTWQSKPNEVANAVEVALKNKYRHIDGAAIYQNENEVGDGIRASGVPREEIFVTSKLWNNSHRGDEVEKALDKTLADLRLDYVDLYLIHWPAHFAPNKGFFPKDDNGKVILDQVPIAETWKAMEALVKKGKTKSIGVSNFTIAQIEELLKTAEIPPAVNQIEAHPELQQPKLLEYLKSKNILAVAYSPLGNNIYGKPRVLDHDKVQAIAKKLNKEPANVLISWAIQRGTAVLPKSITASRIIANYEVFELSKEDFDELNSLEKHGRLNDPVEWGVDIFGEHEGAGLVQC</sequence>
<evidence type="ECO:0000256" key="5">
    <source>
        <dbReference type="PIRSR" id="PIRSR000097-3"/>
    </source>
</evidence>
<protein>
    <submittedName>
        <fullName evidence="7">Glycerol 2-dehydrogenase (NADP(+)) GCY1</fullName>
    </submittedName>
</protein>
<organism evidence="7 8">
    <name type="scientific">Sugiyamaella lignohabitans</name>
    <dbReference type="NCBI Taxonomy" id="796027"/>
    <lineage>
        <taxon>Eukaryota</taxon>
        <taxon>Fungi</taxon>
        <taxon>Dikarya</taxon>
        <taxon>Ascomycota</taxon>
        <taxon>Saccharomycotina</taxon>
        <taxon>Dipodascomycetes</taxon>
        <taxon>Dipodascales</taxon>
        <taxon>Trichomonascaceae</taxon>
        <taxon>Sugiyamaella</taxon>
    </lineage>
</organism>
<evidence type="ECO:0000256" key="4">
    <source>
        <dbReference type="PIRSR" id="PIRSR000097-2"/>
    </source>
</evidence>
<evidence type="ECO:0000256" key="3">
    <source>
        <dbReference type="PIRSR" id="PIRSR000097-1"/>
    </source>
</evidence>
<dbReference type="PROSITE" id="PS00063">
    <property type="entry name" value="ALDOKETO_REDUCTASE_3"/>
    <property type="match status" value="1"/>
</dbReference>
<dbReference type="SUPFAM" id="SSF51430">
    <property type="entry name" value="NAD(P)-linked oxidoreductase"/>
    <property type="match status" value="1"/>
</dbReference>
<dbReference type="PANTHER" id="PTHR11732">
    <property type="entry name" value="ALDO/KETO REDUCTASE"/>
    <property type="match status" value="1"/>
</dbReference>
<dbReference type="KEGG" id="slb:AWJ20_1574"/>
<dbReference type="InterPro" id="IPR018170">
    <property type="entry name" value="Aldo/ket_reductase_CS"/>
</dbReference>
<dbReference type="EMBL" id="CP014501">
    <property type="protein sequence ID" value="ANB13290.1"/>
    <property type="molecule type" value="Genomic_DNA"/>
</dbReference>
<evidence type="ECO:0000259" key="6">
    <source>
        <dbReference type="Pfam" id="PF00248"/>
    </source>
</evidence>
<comment type="similarity">
    <text evidence="1">Belongs to the aldo/keto reductase family.</text>
</comment>
<name>A0A167DU14_9ASCO</name>
<evidence type="ECO:0000256" key="2">
    <source>
        <dbReference type="ARBA" id="ARBA00023002"/>
    </source>
</evidence>
<dbReference type="PROSITE" id="PS00062">
    <property type="entry name" value="ALDOKETO_REDUCTASE_2"/>
    <property type="match status" value="1"/>
</dbReference>
<reference evidence="7 8" key="1">
    <citation type="submission" date="2016-02" db="EMBL/GenBank/DDBJ databases">
        <title>Complete genome sequence and transcriptome regulation of the pentose utilising yeast Sugiyamaella lignohabitans.</title>
        <authorList>
            <person name="Bellasio M."/>
            <person name="Peymann A."/>
            <person name="Valli M."/>
            <person name="Sipitzky M."/>
            <person name="Graf A."/>
            <person name="Sauer M."/>
            <person name="Marx H."/>
            <person name="Mattanovich D."/>
        </authorList>
    </citation>
    <scope>NUCLEOTIDE SEQUENCE [LARGE SCALE GENOMIC DNA]</scope>
    <source>
        <strain evidence="7 8">CBS 10342</strain>
    </source>
</reference>